<dbReference type="Pfam" id="PF13593">
    <property type="entry name" value="SBF_like"/>
    <property type="match status" value="1"/>
</dbReference>
<feature type="region of interest" description="Disordered" evidence="2">
    <location>
        <begin position="1"/>
        <end position="21"/>
    </location>
</feature>
<proteinExistence type="inferred from homology"/>
<dbReference type="InterPro" id="IPR016833">
    <property type="entry name" value="Put_Na-Bile_cotransptr"/>
</dbReference>
<dbReference type="EMBL" id="CALNXI010000710">
    <property type="protein sequence ID" value="CAH3038211.1"/>
    <property type="molecule type" value="Genomic_DNA"/>
</dbReference>
<feature type="transmembrane region" description="Helical" evidence="3">
    <location>
        <begin position="264"/>
        <end position="281"/>
    </location>
</feature>
<accession>A0ABN8MXG7</accession>
<keyword evidence="5" id="KW-1185">Reference proteome</keyword>
<protein>
    <submittedName>
        <fullName evidence="4">Uncharacterized protein</fullName>
    </submittedName>
</protein>
<dbReference type="Gene3D" id="1.20.1530.20">
    <property type="match status" value="1"/>
</dbReference>
<evidence type="ECO:0000256" key="2">
    <source>
        <dbReference type="SAM" id="MobiDB-lite"/>
    </source>
</evidence>
<reference evidence="4 5" key="1">
    <citation type="submission" date="2022-05" db="EMBL/GenBank/DDBJ databases">
        <authorList>
            <consortium name="Genoscope - CEA"/>
            <person name="William W."/>
        </authorList>
    </citation>
    <scope>NUCLEOTIDE SEQUENCE [LARGE SCALE GENOMIC DNA]</scope>
</reference>
<keyword evidence="3" id="KW-0472">Membrane</keyword>
<feature type="transmembrane region" description="Helical" evidence="3">
    <location>
        <begin position="329"/>
        <end position="352"/>
    </location>
</feature>
<feature type="transmembrane region" description="Helical" evidence="3">
    <location>
        <begin position="191"/>
        <end position="219"/>
    </location>
</feature>
<dbReference type="Proteomes" id="UP001159427">
    <property type="component" value="Unassembled WGS sequence"/>
</dbReference>
<comment type="caution">
    <text evidence="4">The sequence shown here is derived from an EMBL/GenBank/DDBJ whole genome shotgun (WGS) entry which is preliminary data.</text>
</comment>
<comment type="similarity">
    <text evidence="1">Belongs to the bile acid:sodium symporter (BASS) (TC 2.A.28) family.</text>
</comment>
<feature type="transmembrane region" description="Helical" evidence="3">
    <location>
        <begin position="364"/>
        <end position="386"/>
    </location>
</feature>
<feature type="transmembrane region" description="Helical" evidence="3">
    <location>
        <begin position="95"/>
        <end position="118"/>
    </location>
</feature>
<evidence type="ECO:0000256" key="1">
    <source>
        <dbReference type="ARBA" id="ARBA00006528"/>
    </source>
</evidence>
<sequence length="428" mass="46057">MAGKDIEEGEGIPLEKSSSETPRPTLWNRVKTGVLKNFLPICLVFFVVLGIVAPQPGVFFSELPTQYICVIGLFLHSGLKLKTGEVKDALKSYKAFIWGVICIMCLTPIIGGHLTGLLPYQPYATKDLEPQDNGVFSNGNHTRNGTSSPPTTVEGISILGPALFQIGIQIYFIVPCTIAGGVILTAQAGGAVALSVMLTVFCNLAAVFTVPPLVAWIIAFEDVKLDAIALLVKLVLTVLLPLLVGKGLRFVPYVKPCVKRFSNTLKMISIVLLTMIPWMKVSQASAENAFTEISVASIFAVLGWGLAMHVLFIFVIYPPCLILKLEKPSLKSVMIMASQKSLAVAVTVSGFLPFTQAEQGLISLPLIIIHLGIMVVDSVWATCWFARDAKKEKAAAAVNMSNGDAIMLENQSTDGNELEPLADPEATV</sequence>
<feature type="transmembrane region" description="Helical" evidence="3">
    <location>
        <begin position="65"/>
        <end position="83"/>
    </location>
</feature>
<dbReference type="InterPro" id="IPR038770">
    <property type="entry name" value="Na+/solute_symporter_sf"/>
</dbReference>
<evidence type="ECO:0000313" key="5">
    <source>
        <dbReference type="Proteomes" id="UP001159427"/>
    </source>
</evidence>
<evidence type="ECO:0000256" key="3">
    <source>
        <dbReference type="SAM" id="Phobius"/>
    </source>
</evidence>
<feature type="transmembrane region" description="Helical" evidence="3">
    <location>
        <begin position="33"/>
        <end position="53"/>
    </location>
</feature>
<name>A0ABN8MXG7_9CNID</name>
<organism evidence="4 5">
    <name type="scientific">Porites evermanni</name>
    <dbReference type="NCBI Taxonomy" id="104178"/>
    <lineage>
        <taxon>Eukaryota</taxon>
        <taxon>Metazoa</taxon>
        <taxon>Cnidaria</taxon>
        <taxon>Anthozoa</taxon>
        <taxon>Hexacorallia</taxon>
        <taxon>Scleractinia</taxon>
        <taxon>Fungiina</taxon>
        <taxon>Poritidae</taxon>
        <taxon>Porites</taxon>
    </lineage>
</organism>
<feature type="transmembrane region" description="Helical" evidence="3">
    <location>
        <begin position="225"/>
        <end position="244"/>
    </location>
</feature>
<feature type="transmembrane region" description="Helical" evidence="3">
    <location>
        <begin position="293"/>
        <end position="317"/>
    </location>
</feature>
<keyword evidence="3" id="KW-1133">Transmembrane helix</keyword>
<keyword evidence="3" id="KW-0812">Transmembrane</keyword>
<dbReference type="PANTHER" id="PTHR18640:SF10">
    <property type="entry name" value="SODIUM_METABOLITE COTRANSPORTER BASS4, CHLOROPLASTIC-RELATED"/>
    <property type="match status" value="1"/>
</dbReference>
<gene>
    <name evidence="4" type="ORF">PEVE_00039851</name>
</gene>
<dbReference type="PANTHER" id="PTHR18640">
    <property type="entry name" value="SOLUTE CARRIER FAMILY 10 MEMBER 7"/>
    <property type="match status" value="1"/>
</dbReference>
<evidence type="ECO:0000313" key="4">
    <source>
        <dbReference type="EMBL" id="CAH3038211.1"/>
    </source>
</evidence>
<feature type="transmembrane region" description="Helical" evidence="3">
    <location>
        <begin position="162"/>
        <end position="184"/>
    </location>
</feature>